<dbReference type="Pfam" id="PF01051">
    <property type="entry name" value="Rep3_N"/>
    <property type="match status" value="1"/>
</dbReference>
<dbReference type="RefSeq" id="WP_087527804.1">
    <property type="nucleotide sequence ID" value="NZ_JAOCCL010000018.1"/>
</dbReference>
<dbReference type="GO" id="GO:0006270">
    <property type="term" value="P:DNA replication initiation"/>
    <property type="evidence" value="ECO:0007669"/>
    <property type="project" value="InterPro"/>
</dbReference>
<dbReference type="GO" id="GO:0003887">
    <property type="term" value="F:DNA-directed DNA polymerase activity"/>
    <property type="evidence" value="ECO:0007669"/>
    <property type="project" value="InterPro"/>
</dbReference>
<proteinExistence type="inferred from homology"/>
<evidence type="ECO:0000256" key="1">
    <source>
        <dbReference type="ARBA" id="ARBA00038283"/>
    </source>
</evidence>
<organism evidence="3 4">
    <name type="scientific">Acinetobacter johnsonii</name>
    <dbReference type="NCBI Taxonomy" id="40214"/>
    <lineage>
        <taxon>Bacteria</taxon>
        <taxon>Pseudomonadati</taxon>
        <taxon>Pseudomonadota</taxon>
        <taxon>Gammaproteobacteria</taxon>
        <taxon>Moraxellales</taxon>
        <taxon>Moraxellaceae</taxon>
        <taxon>Acinetobacter</taxon>
    </lineage>
</organism>
<reference evidence="3" key="1">
    <citation type="submission" date="2022-09" db="EMBL/GenBank/DDBJ databases">
        <title>Intensive care unit water sources are persistently colonized with multi-drug resistant bacteria and are the site of extensive horizontal gene transfer of antibiotic resistance genes.</title>
        <authorList>
            <person name="Diorio-Toth L."/>
        </authorList>
    </citation>
    <scope>NUCLEOTIDE SEQUENCE</scope>
    <source>
        <strain evidence="3">GD03885</strain>
    </source>
</reference>
<dbReference type="InterPro" id="IPR036390">
    <property type="entry name" value="WH_DNA-bd_sf"/>
</dbReference>
<protein>
    <submittedName>
        <fullName evidence="3">Replication initiation protein RepM</fullName>
    </submittedName>
</protein>
<dbReference type="SUPFAM" id="SSF46785">
    <property type="entry name" value="Winged helix' DNA-binding domain"/>
    <property type="match status" value="2"/>
</dbReference>
<evidence type="ECO:0000313" key="4">
    <source>
        <dbReference type="Proteomes" id="UP001160116"/>
    </source>
</evidence>
<dbReference type="Pfam" id="PF21205">
    <property type="entry name" value="Rep3_C"/>
    <property type="match status" value="1"/>
</dbReference>
<gene>
    <name evidence="3" type="primary">repM</name>
    <name evidence="3" type="ORF">N5C97_08685</name>
</gene>
<evidence type="ECO:0000313" key="3">
    <source>
        <dbReference type="EMBL" id="MDH0826575.1"/>
    </source>
</evidence>
<accession>A0AA42MA22</accession>
<dbReference type="EMBL" id="JAOCCL010000018">
    <property type="protein sequence ID" value="MDH0826575.1"/>
    <property type="molecule type" value="Genomic_DNA"/>
</dbReference>
<evidence type="ECO:0000259" key="2">
    <source>
        <dbReference type="Pfam" id="PF01051"/>
    </source>
</evidence>
<dbReference type="Gene3D" id="1.10.10.10">
    <property type="entry name" value="Winged helix-like DNA-binding domain superfamily/Winged helix DNA-binding domain"/>
    <property type="match status" value="2"/>
</dbReference>
<dbReference type="InterPro" id="IPR000525">
    <property type="entry name" value="Initiator_Rep_WH1"/>
</dbReference>
<comment type="caution">
    <text evidence="3">The sequence shown here is derived from an EMBL/GenBank/DDBJ whole genome shotgun (WGS) entry which is preliminary data.</text>
</comment>
<feature type="domain" description="Initiator Rep protein WH1" evidence="2">
    <location>
        <begin position="6"/>
        <end position="152"/>
    </location>
</feature>
<name>A0AA42MA22_ACIJO</name>
<dbReference type="InterPro" id="IPR036388">
    <property type="entry name" value="WH-like_DNA-bd_sf"/>
</dbReference>
<dbReference type="AlphaFoldDB" id="A0AA42MA22"/>
<dbReference type="NCBIfam" id="NF038290">
    <property type="entry name" value="repM_Acin"/>
    <property type="match status" value="1"/>
</dbReference>
<sequence length="311" mass="36018">MKNKLVVKDNALIDASFNLSLIEQRLMLMGIVQARELGELTPSTPVEIQALSYSKQYNVEETTAYKSLVSASKTLKLRYFSYRDRYKDQDAITIAGWVNRITYVKSSGTVVVYFSEEVIKMISRLEEQFTQYYLDQVSAFDSKYSIRLYELIVKWLEVGKTEKYEINDLRAKLGLNEKEYKTMSLFKVNVLDKAVDEVNAKSDLSIKYEQFRTGRSITHIQFKISQKRVIKAIVEPKEYTFKLSPSQIALFARKLAYDNAFGSTYAEQGETLESFELRLMEVLRDDKKCRAFSEDLIRLGYSEKPKKKAVA</sequence>
<comment type="similarity">
    <text evidence="1">Belongs to the initiator RepB protein family.</text>
</comment>
<dbReference type="Proteomes" id="UP001160116">
    <property type="component" value="Unassembled WGS sequence"/>
</dbReference>